<dbReference type="EMBL" id="MN740109">
    <property type="protein sequence ID" value="QHT88085.1"/>
    <property type="molecule type" value="Genomic_DNA"/>
</dbReference>
<organism evidence="1">
    <name type="scientific">viral metagenome</name>
    <dbReference type="NCBI Taxonomy" id="1070528"/>
    <lineage>
        <taxon>unclassified sequences</taxon>
        <taxon>metagenomes</taxon>
        <taxon>organismal metagenomes</taxon>
    </lineage>
</organism>
<protein>
    <submittedName>
        <fullName evidence="1">Uncharacterized protein</fullName>
    </submittedName>
</protein>
<evidence type="ECO:0000313" key="1">
    <source>
        <dbReference type="EMBL" id="QHT88085.1"/>
    </source>
</evidence>
<reference evidence="1" key="1">
    <citation type="journal article" date="2020" name="Nature">
        <title>Giant virus diversity and host interactions through global metagenomics.</title>
        <authorList>
            <person name="Schulz F."/>
            <person name="Roux S."/>
            <person name="Paez-Espino D."/>
            <person name="Jungbluth S."/>
            <person name="Walsh D.A."/>
            <person name="Denef V.J."/>
            <person name="McMahon K.D."/>
            <person name="Konstantinidis K.T."/>
            <person name="Eloe-Fadrosh E.A."/>
            <person name="Kyrpides N.C."/>
            <person name="Woyke T."/>
        </authorList>
    </citation>
    <scope>NUCLEOTIDE SEQUENCE</scope>
    <source>
        <strain evidence="1">GVMAG-M-3300023184-24</strain>
    </source>
</reference>
<dbReference type="AlphaFoldDB" id="A0A6C0I6R2"/>
<accession>A0A6C0I6R2</accession>
<sequence>MDNTIIKRDSYSKYEKKILYTTLDILGNMNKQTDTLNNNTIRKVQDPVNIKYIKDSVYDHQDLILDILLELRYYDETNGTKLFKNLNYKNLNTFILKNNS</sequence>
<name>A0A6C0I6R2_9ZZZZ</name>
<proteinExistence type="predicted"/>